<sequence length="150" mass="16374">MLKKIQTSTLVIIAGGGLVFGTGLIYVAQTNVQKKVRNLSHYQECFKLISKHEKVISLLGQPIQVGQVDLADRKNNFIGIEESRLRIPVTGTHNSGFLNVHASRIDIANKDDTSKSNAVGINAAKGSEFITNTIELELEDAVVTIYAKKP</sequence>
<accession>A0AC35U902</accession>
<proteinExistence type="predicted"/>
<dbReference type="Proteomes" id="UP000095286">
    <property type="component" value="Unplaced"/>
</dbReference>
<evidence type="ECO:0000313" key="2">
    <source>
        <dbReference type="WBParaSite" id="RSKR_0000907900.1"/>
    </source>
</evidence>
<name>A0AC35U902_9BILA</name>
<dbReference type="WBParaSite" id="RSKR_0000907900.1">
    <property type="protein sequence ID" value="RSKR_0000907900.1"/>
    <property type="gene ID" value="RSKR_0000907900"/>
</dbReference>
<organism evidence="1 2">
    <name type="scientific">Rhabditophanes sp. KR3021</name>
    <dbReference type="NCBI Taxonomy" id="114890"/>
    <lineage>
        <taxon>Eukaryota</taxon>
        <taxon>Metazoa</taxon>
        <taxon>Ecdysozoa</taxon>
        <taxon>Nematoda</taxon>
        <taxon>Chromadorea</taxon>
        <taxon>Rhabditida</taxon>
        <taxon>Tylenchina</taxon>
        <taxon>Panagrolaimomorpha</taxon>
        <taxon>Strongyloidoidea</taxon>
        <taxon>Alloionematidae</taxon>
        <taxon>Rhabditophanes</taxon>
    </lineage>
</organism>
<reference evidence="2" key="1">
    <citation type="submission" date="2016-11" db="UniProtKB">
        <authorList>
            <consortium name="WormBaseParasite"/>
        </authorList>
    </citation>
    <scope>IDENTIFICATION</scope>
    <source>
        <strain evidence="2">KR3021</strain>
    </source>
</reference>
<evidence type="ECO:0000313" key="1">
    <source>
        <dbReference type="Proteomes" id="UP000095286"/>
    </source>
</evidence>
<protein>
    <submittedName>
        <fullName evidence="2">Cytochrome oxidase complex assembly protein 1</fullName>
    </submittedName>
</protein>